<gene>
    <name evidence="1" type="ORF">ACJEBM_11335</name>
</gene>
<accession>A0ACC7MWR0</accession>
<dbReference type="EMBL" id="JBJHQE010000016">
    <property type="protein sequence ID" value="MFK9081265.1"/>
    <property type="molecule type" value="Genomic_DNA"/>
</dbReference>
<dbReference type="Proteomes" id="UP001622950">
    <property type="component" value="Unassembled WGS sequence"/>
</dbReference>
<keyword evidence="2" id="KW-1185">Reference proteome</keyword>
<protein>
    <submittedName>
        <fullName evidence="1">Uncharacterized protein</fullName>
    </submittedName>
</protein>
<proteinExistence type="predicted"/>
<reference evidence="1" key="1">
    <citation type="submission" date="2024-11" db="EMBL/GenBank/DDBJ databases">
        <authorList>
            <person name="Lucas J.A."/>
        </authorList>
    </citation>
    <scope>NUCLEOTIDE SEQUENCE</scope>
    <source>
        <strain evidence="1">Z 8.8</strain>
    </source>
</reference>
<comment type="caution">
    <text evidence="1">The sequence shown here is derived from an EMBL/GenBank/DDBJ whole genome shotgun (WGS) entry which is preliminary data.</text>
</comment>
<sequence>MKYSAPLVMLLGSAGLLGCTSSSSHPVTLPLTATQQNTGQIGSTTLTTVDNETSFDFYISGVPDGTTLPLRLYTFVNKGSCQQPGPAAYDMNNRITTQRAAEAGWTFYRTAPVAVPELLSGKYSIVVRTTPEDGSVDIFCGDIAQAVR</sequence>
<organism evidence="1 2">
    <name type="scientific">Pseudomonas neuropathica</name>
    <dbReference type="NCBI Taxonomy" id="2730425"/>
    <lineage>
        <taxon>Bacteria</taxon>
        <taxon>Pseudomonadati</taxon>
        <taxon>Pseudomonadota</taxon>
        <taxon>Gammaproteobacteria</taxon>
        <taxon>Pseudomonadales</taxon>
        <taxon>Pseudomonadaceae</taxon>
        <taxon>Pseudomonas</taxon>
    </lineage>
</organism>
<evidence type="ECO:0000313" key="1">
    <source>
        <dbReference type="EMBL" id="MFK9081265.1"/>
    </source>
</evidence>
<name>A0ACC7MWR0_9PSED</name>
<evidence type="ECO:0000313" key="2">
    <source>
        <dbReference type="Proteomes" id="UP001622950"/>
    </source>
</evidence>